<protein>
    <submittedName>
        <fullName evidence="2">Uncharacterized protein</fullName>
    </submittedName>
</protein>
<evidence type="ECO:0000256" key="1">
    <source>
        <dbReference type="SAM" id="Phobius"/>
    </source>
</evidence>
<reference evidence="2 3" key="1">
    <citation type="journal article" date="2019" name="Genome Biol. Evol.">
        <title>Toxin and genome evolution in a Drosophila defensive symbiosis.</title>
        <authorList>
            <person name="Ballinger M.J."/>
            <person name="Gawryluk R.M."/>
            <person name="Perlman S.J."/>
        </authorList>
    </citation>
    <scope>NUCLEOTIDE SEQUENCE [LARGE SCALE GENOMIC DNA]</scope>
    <source>
        <strain evidence="3">sNeo</strain>
    </source>
</reference>
<evidence type="ECO:0000313" key="3">
    <source>
        <dbReference type="Proteomes" id="UP000274545"/>
    </source>
</evidence>
<accession>A0A433ERT6</accession>
<dbReference type="RefSeq" id="WP_127092603.1">
    <property type="nucleotide sequence ID" value="NZ_RAHC01000002.1"/>
</dbReference>
<organism evidence="2 3">
    <name type="scientific">Spiroplasma poulsonii</name>
    <dbReference type="NCBI Taxonomy" id="2138"/>
    <lineage>
        <taxon>Bacteria</taxon>
        <taxon>Bacillati</taxon>
        <taxon>Mycoplasmatota</taxon>
        <taxon>Mollicutes</taxon>
        <taxon>Entomoplasmatales</taxon>
        <taxon>Spiroplasmataceae</taxon>
        <taxon>Spiroplasma</taxon>
    </lineage>
</organism>
<keyword evidence="1" id="KW-1133">Transmembrane helix</keyword>
<sequence>MKGNNTADFSGIMDVIILWSNVVLGVFMSLAVIFAIWKLIIILISIMRNADNPEARGSDLSALKWPIIAIIIILVVIAVMNVILQVIKTYNPSIGT</sequence>
<keyword evidence="1" id="KW-0472">Membrane</keyword>
<feature type="transmembrane region" description="Helical" evidence="1">
    <location>
        <begin position="16"/>
        <end position="44"/>
    </location>
</feature>
<dbReference type="Proteomes" id="UP000274545">
    <property type="component" value="Unassembled WGS sequence"/>
</dbReference>
<dbReference type="AlphaFoldDB" id="A0A433ERT6"/>
<name>A0A433ERT6_9MOLU</name>
<dbReference type="EMBL" id="RAHC01000002">
    <property type="protein sequence ID" value="RUP77431.1"/>
    <property type="molecule type" value="Genomic_DNA"/>
</dbReference>
<feature type="transmembrane region" description="Helical" evidence="1">
    <location>
        <begin position="65"/>
        <end position="87"/>
    </location>
</feature>
<evidence type="ECO:0000313" key="2">
    <source>
        <dbReference type="EMBL" id="RUP77431.1"/>
    </source>
</evidence>
<gene>
    <name evidence="2" type="ORF">D6D54_02310</name>
</gene>
<proteinExistence type="predicted"/>
<keyword evidence="1" id="KW-0812">Transmembrane</keyword>
<comment type="caution">
    <text evidence="2">The sequence shown here is derived from an EMBL/GenBank/DDBJ whole genome shotgun (WGS) entry which is preliminary data.</text>
</comment>
<dbReference type="NCBIfam" id="NF045849">
    <property type="entry name" value="ICE_MMCAP2_0565"/>
    <property type="match status" value="1"/>
</dbReference>